<protein>
    <submittedName>
        <fullName evidence="2">Uncharacterized protein</fullName>
    </submittedName>
</protein>
<evidence type="ECO:0000313" key="2">
    <source>
        <dbReference type="EMBL" id="UXY16282.1"/>
    </source>
</evidence>
<organism evidence="2 3">
    <name type="scientific">Chitiniphilus purpureus</name>
    <dbReference type="NCBI Taxonomy" id="2981137"/>
    <lineage>
        <taxon>Bacteria</taxon>
        <taxon>Pseudomonadati</taxon>
        <taxon>Pseudomonadota</taxon>
        <taxon>Betaproteobacteria</taxon>
        <taxon>Neisseriales</taxon>
        <taxon>Chitinibacteraceae</taxon>
        <taxon>Chitiniphilus</taxon>
    </lineage>
</organism>
<reference evidence="2" key="1">
    <citation type="submission" date="2022-10" db="EMBL/GenBank/DDBJ databases">
        <title>Chitiniphilus purpureus sp. nov., a novel chitin-degrading bacterium isolated from crawfish pond sediment.</title>
        <authorList>
            <person name="Li K."/>
        </authorList>
    </citation>
    <scope>NUCLEOTIDE SEQUENCE</scope>
    <source>
        <strain evidence="2">CD1</strain>
    </source>
</reference>
<sequence>MKKIKYLREKLAGFCASGPGKSILVLILIAMLPLIFVIGLPALLLSAIHSQWRGKHPPVKIDGVHVAFQAMFYIVLFIVLICTGLTLIEFAINGEICGRESRLTRVSCYDFSNAFWKASLHFFLNYLFFWFSLAFICIGLHGLLAAEKPRDTDEQGR</sequence>
<feature type="transmembrane region" description="Helical" evidence="1">
    <location>
        <begin position="68"/>
        <end position="92"/>
    </location>
</feature>
<gene>
    <name evidence="2" type="ORF">N8I74_04480</name>
</gene>
<name>A0ABY6DPM4_9NEIS</name>
<evidence type="ECO:0000256" key="1">
    <source>
        <dbReference type="SAM" id="Phobius"/>
    </source>
</evidence>
<feature type="transmembrane region" description="Helical" evidence="1">
    <location>
        <begin position="23"/>
        <end position="48"/>
    </location>
</feature>
<dbReference type="RefSeq" id="WP_263125738.1">
    <property type="nucleotide sequence ID" value="NZ_CP106753.1"/>
</dbReference>
<keyword evidence="3" id="KW-1185">Reference proteome</keyword>
<feature type="transmembrane region" description="Helical" evidence="1">
    <location>
        <begin position="123"/>
        <end position="144"/>
    </location>
</feature>
<dbReference type="EMBL" id="CP106753">
    <property type="protein sequence ID" value="UXY16282.1"/>
    <property type="molecule type" value="Genomic_DNA"/>
</dbReference>
<evidence type="ECO:0000313" key="3">
    <source>
        <dbReference type="Proteomes" id="UP001061302"/>
    </source>
</evidence>
<keyword evidence="1" id="KW-0472">Membrane</keyword>
<keyword evidence="1" id="KW-0812">Transmembrane</keyword>
<dbReference type="Proteomes" id="UP001061302">
    <property type="component" value="Chromosome"/>
</dbReference>
<accession>A0ABY6DPM4</accession>
<keyword evidence="1" id="KW-1133">Transmembrane helix</keyword>
<proteinExistence type="predicted"/>